<dbReference type="PANTHER" id="PTHR23163:SF0">
    <property type="entry name" value="E3 UBIQUITIN-PROTEIN LIGASE BRE1"/>
    <property type="match status" value="1"/>
</dbReference>
<comment type="pathway">
    <text evidence="6">Protein modification; protein ubiquitination.</text>
</comment>
<evidence type="ECO:0000256" key="7">
    <source>
        <dbReference type="SAM" id="Coils"/>
    </source>
</evidence>
<organism evidence="10 11">
    <name type="scientific">Psilocybe cyanescens</name>
    <dbReference type="NCBI Taxonomy" id="93625"/>
    <lineage>
        <taxon>Eukaryota</taxon>
        <taxon>Fungi</taxon>
        <taxon>Dikarya</taxon>
        <taxon>Basidiomycota</taxon>
        <taxon>Agaricomycotina</taxon>
        <taxon>Agaricomycetes</taxon>
        <taxon>Agaricomycetidae</taxon>
        <taxon>Agaricales</taxon>
        <taxon>Agaricineae</taxon>
        <taxon>Strophariaceae</taxon>
        <taxon>Psilocybe</taxon>
    </lineage>
</organism>
<dbReference type="EC" id="2.3.2.27" evidence="6"/>
<evidence type="ECO:0000256" key="8">
    <source>
        <dbReference type="SAM" id="MobiDB-lite"/>
    </source>
</evidence>
<evidence type="ECO:0000256" key="1">
    <source>
        <dbReference type="ARBA" id="ARBA00004123"/>
    </source>
</evidence>
<keyword evidence="6" id="KW-0833">Ubl conjugation pathway</keyword>
<dbReference type="Pfam" id="PF08647">
    <property type="entry name" value="BRE1"/>
    <property type="match status" value="1"/>
</dbReference>
<dbReference type="STRING" id="93625.A0A409XFZ8"/>
<accession>A0A409XFZ8</accession>
<dbReference type="OrthoDB" id="10266039at2759"/>
<evidence type="ECO:0000256" key="4">
    <source>
        <dbReference type="ARBA" id="ARBA00022833"/>
    </source>
</evidence>
<feature type="coiled-coil region" evidence="7">
    <location>
        <begin position="346"/>
        <end position="437"/>
    </location>
</feature>
<comment type="catalytic activity">
    <reaction evidence="6">
        <text>S-ubiquitinyl-[E2 ubiquitin-conjugating enzyme]-L-cysteine + [acceptor protein]-L-lysine = [E2 ubiquitin-conjugating enzyme]-L-cysteine + N(6)-ubiquitinyl-[acceptor protein]-L-lysine.</text>
        <dbReference type="EC" id="2.3.2.27"/>
    </reaction>
</comment>
<comment type="caution">
    <text evidence="10">The sequence shown here is derived from an EMBL/GenBank/DDBJ whole genome shotgun (WGS) entry which is preliminary data.</text>
</comment>
<dbReference type="GO" id="GO:0033503">
    <property type="term" value="C:HULC complex"/>
    <property type="evidence" value="ECO:0007669"/>
    <property type="project" value="TreeGrafter"/>
</dbReference>
<dbReference type="UniPathway" id="UPA00143"/>
<comment type="similarity">
    <text evidence="6">Belongs to the BRE1 family.</text>
</comment>
<dbReference type="GO" id="GO:0061630">
    <property type="term" value="F:ubiquitin protein ligase activity"/>
    <property type="evidence" value="ECO:0007669"/>
    <property type="project" value="UniProtKB-EC"/>
</dbReference>
<proteinExistence type="inferred from homology"/>
<evidence type="ECO:0000256" key="6">
    <source>
        <dbReference type="RuleBase" id="RU365038"/>
    </source>
</evidence>
<keyword evidence="11" id="KW-1185">Reference proteome</keyword>
<evidence type="ECO:0000313" key="11">
    <source>
        <dbReference type="Proteomes" id="UP000283269"/>
    </source>
</evidence>
<feature type="coiled-coil region" evidence="7">
    <location>
        <begin position="172"/>
        <end position="206"/>
    </location>
</feature>
<dbReference type="GO" id="GO:0008270">
    <property type="term" value="F:zinc ion binding"/>
    <property type="evidence" value="ECO:0007669"/>
    <property type="project" value="UniProtKB-KW"/>
</dbReference>
<name>A0A409XFZ8_PSICY</name>
<dbReference type="FunCoup" id="A0A409XFZ8">
    <property type="interactions" value="235"/>
</dbReference>
<feature type="compositionally biased region" description="Low complexity" evidence="8">
    <location>
        <begin position="248"/>
        <end position="265"/>
    </location>
</feature>
<feature type="coiled-coil region" evidence="7">
    <location>
        <begin position="469"/>
        <end position="558"/>
    </location>
</feature>
<keyword evidence="5 6" id="KW-0539">Nucleus</keyword>
<dbReference type="GO" id="GO:0006325">
    <property type="term" value="P:chromatin organization"/>
    <property type="evidence" value="ECO:0007669"/>
    <property type="project" value="UniProtKB-KW"/>
</dbReference>
<evidence type="ECO:0000256" key="2">
    <source>
        <dbReference type="ARBA" id="ARBA00022723"/>
    </source>
</evidence>
<keyword evidence="4 6" id="KW-0862">Zinc</keyword>
<feature type="coiled-coil region" evidence="7">
    <location>
        <begin position="276"/>
        <end position="310"/>
    </location>
</feature>
<keyword evidence="3 6" id="KW-0863">Zinc-finger</keyword>
<dbReference type="Pfam" id="PF26095">
    <property type="entry name" value="CC_Bre1"/>
    <property type="match status" value="1"/>
</dbReference>
<keyword evidence="6 7" id="KW-0175">Coiled coil</keyword>
<feature type="region of interest" description="Disordered" evidence="8">
    <location>
        <begin position="219"/>
        <end position="266"/>
    </location>
</feature>
<comment type="subcellular location">
    <subcellularLocation>
        <location evidence="1 6">Nucleus</location>
    </subcellularLocation>
</comment>
<dbReference type="AlphaFoldDB" id="A0A409XFZ8"/>
<keyword evidence="6" id="KW-0808">Transferase</keyword>
<dbReference type="GO" id="GO:0016567">
    <property type="term" value="P:protein ubiquitination"/>
    <property type="evidence" value="ECO:0007669"/>
    <property type="project" value="UniProtKB-UniRule"/>
</dbReference>
<dbReference type="InterPro" id="IPR058643">
    <property type="entry name" value="BRE1-like_CC"/>
</dbReference>
<dbReference type="PANTHER" id="PTHR23163">
    <property type="entry name" value="RING FINGER PROTEIN-RELATED"/>
    <property type="match status" value="1"/>
</dbReference>
<evidence type="ECO:0000259" key="9">
    <source>
        <dbReference type="Pfam" id="PF26095"/>
    </source>
</evidence>
<feature type="coiled-coil region" evidence="7">
    <location>
        <begin position="622"/>
        <end position="698"/>
    </location>
</feature>
<reference evidence="10 11" key="1">
    <citation type="journal article" date="2018" name="Evol. Lett.">
        <title>Horizontal gene cluster transfer increased hallucinogenic mushroom diversity.</title>
        <authorList>
            <person name="Reynolds H.T."/>
            <person name="Vijayakumar V."/>
            <person name="Gluck-Thaler E."/>
            <person name="Korotkin H.B."/>
            <person name="Matheny P.B."/>
            <person name="Slot J.C."/>
        </authorList>
    </citation>
    <scope>NUCLEOTIDE SEQUENCE [LARGE SCALE GENOMIC DNA]</scope>
    <source>
        <strain evidence="10 11">2631</strain>
    </source>
</reference>
<keyword evidence="2 6" id="KW-0479">Metal-binding</keyword>
<sequence length="800" mass="91680">MESRKRPLVDDEDTVVTKKRIITGANGSPHVNGAAEHDDESFGEKLESYRKEAIYRRMKHYSKENERSKVIIQQLEQRKTTCEAGLAAMSACWAQLVDTIRLVVKPNDLPEVNIQSDEIFDLTAHIQTEPSTQLAAALGETANATRALITKFVQLGDHKQSQLLQNQSYVECQKAQNECTVLRSEINMLKSKLEDSETQKEHYHNALLVAENRFERTQSATVHEMESRKPRNKGQESVPESKEEVQRPSPAVSGSPSSVATASPVHTNGVHDISEFEILREQIKARDTKIVELEKEAAVLRDQKTMMELELKAPSAEHISESPYYKVLLGHASHLEAIVIDKTDHINRLQEEITQLQVIRSEMEESSTNISNQAMSELKSMMAKRDTENVRLREQREQQGAELNERRQKDSIKSTSLQEYKLLVESNSERINILQSELSRCKAQLAANANSEDLMSFFLGGNIDQVRYFEALKEQKSQAESRVAALEQTFALYKDDHPDIVQHMKSEADALQQLAKVKAELNRYQRTYGTLSTLPPDLSQLAEQLHAKELELEKLRLLETQRQENESSLFIELEKLSALWEALDRQLKSKVFELSNMEERLSKSAIDKAKSDNKYYAAMRDKEAIENERKNLVRTLEKQGKAVDRLTDVEKHLRIQMTVHDKEILTLKKCCESLKDRLHRLERENPDLQVQLEGERKRLHEMTGLLGERENFLHSKRAEIRKQEDEFIRVKKDMEKQIAQLKRDAKPDLGNVKSDPETLELKRLRSLATCTTCKETYRSTIITKCMHSESCLGITTTISL</sequence>
<feature type="domain" description="BRE1-like coiled-coil containing" evidence="9">
    <location>
        <begin position="74"/>
        <end position="216"/>
    </location>
</feature>
<evidence type="ECO:0000313" key="10">
    <source>
        <dbReference type="EMBL" id="PPQ89699.1"/>
    </source>
</evidence>
<dbReference type="EMBL" id="NHYD01001843">
    <property type="protein sequence ID" value="PPQ89699.1"/>
    <property type="molecule type" value="Genomic_DNA"/>
</dbReference>
<feature type="region of interest" description="Disordered" evidence="8">
    <location>
        <begin position="24"/>
        <end position="43"/>
    </location>
</feature>
<keyword evidence="6" id="KW-0156">Chromatin regulator</keyword>
<protein>
    <recommendedName>
        <fullName evidence="6">E3 ubiquitin protein ligase</fullName>
        <ecNumber evidence="6">2.3.2.27</ecNumber>
    </recommendedName>
</protein>
<dbReference type="Proteomes" id="UP000283269">
    <property type="component" value="Unassembled WGS sequence"/>
</dbReference>
<evidence type="ECO:0000256" key="5">
    <source>
        <dbReference type="ARBA" id="ARBA00023242"/>
    </source>
</evidence>
<dbReference type="SUPFAM" id="SSF75704">
    <property type="entry name" value="Mitotic arrest deficient-like 1, Mad1"/>
    <property type="match status" value="1"/>
</dbReference>
<dbReference type="GO" id="GO:0005634">
    <property type="term" value="C:nucleus"/>
    <property type="evidence" value="ECO:0007669"/>
    <property type="project" value="UniProtKB-SubCell"/>
</dbReference>
<dbReference type="InterPro" id="IPR013956">
    <property type="entry name" value="E3_ubiquit_lig_Bre1"/>
</dbReference>
<dbReference type="InParanoid" id="A0A409XFZ8"/>
<evidence type="ECO:0000256" key="3">
    <source>
        <dbReference type="ARBA" id="ARBA00022771"/>
    </source>
</evidence>
<gene>
    <name evidence="10" type="ORF">CVT25_014100</name>
</gene>